<name>A0A068WC91_ECHGR</name>
<protein>
    <submittedName>
        <fullName evidence="2 4">Tyrosine protein phosphatase non receptor type</fullName>
    </submittedName>
</protein>
<dbReference type="Gene3D" id="3.40.525.10">
    <property type="entry name" value="CRAL-TRIO lipid binding domain"/>
    <property type="match status" value="1"/>
</dbReference>
<dbReference type="InterPro" id="IPR001251">
    <property type="entry name" value="CRAL-TRIO_dom"/>
</dbReference>
<evidence type="ECO:0000259" key="1">
    <source>
        <dbReference type="Pfam" id="PF00650"/>
    </source>
</evidence>
<reference evidence="4" key="3">
    <citation type="submission" date="2020-10" db="UniProtKB">
        <authorList>
            <consortium name="WormBaseParasite"/>
        </authorList>
    </citation>
    <scope>IDENTIFICATION</scope>
</reference>
<organism evidence="2">
    <name type="scientific">Echinococcus granulosus</name>
    <name type="common">Hydatid tapeworm</name>
    <dbReference type="NCBI Taxonomy" id="6210"/>
    <lineage>
        <taxon>Eukaryota</taxon>
        <taxon>Metazoa</taxon>
        <taxon>Spiralia</taxon>
        <taxon>Lophotrochozoa</taxon>
        <taxon>Platyhelminthes</taxon>
        <taxon>Cestoda</taxon>
        <taxon>Eucestoda</taxon>
        <taxon>Cyclophyllidea</taxon>
        <taxon>Taeniidae</taxon>
        <taxon>Echinococcus</taxon>
        <taxon>Echinococcus granulosus group</taxon>
    </lineage>
</organism>
<sequence length="179" mass="20121">MNFCEANGDVLYQKCNSSFTLSTQERECIETFLLHVGTSSTVTDNECRAFKFLAARKFNVQEAVELFYSYENDNDLSGARVAQFFVRLHRPTRSTHKAFLQSVVFQLNAALRKETAIRNGIILIYDMTNAKYSNFDADLSKKLFNMLKVNYSCLLACINPSTLISIAHSSPATRSVCGG</sequence>
<dbReference type="OrthoDB" id="10051650at2759"/>
<accession>A0A068WC91</accession>
<dbReference type="EMBL" id="LK028577">
    <property type="protein sequence ID" value="CDS17337.1"/>
    <property type="molecule type" value="Genomic_DNA"/>
</dbReference>
<keyword evidence="2" id="KW-0675">Receptor</keyword>
<gene>
    <name evidence="2" type="ORF">EgrG_001008500</name>
</gene>
<dbReference type="Proteomes" id="UP000492820">
    <property type="component" value="Unassembled WGS sequence"/>
</dbReference>
<dbReference type="InterPro" id="IPR036865">
    <property type="entry name" value="CRAL-TRIO_dom_sf"/>
</dbReference>
<dbReference type="AlphaFoldDB" id="A0A068WC91"/>
<reference evidence="2" key="2">
    <citation type="submission" date="2014-06" db="EMBL/GenBank/DDBJ databases">
        <authorList>
            <person name="Aslett M."/>
        </authorList>
    </citation>
    <scope>NUCLEOTIDE SEQUENCE</scope>
</reference>
<feature type="domain" description="CRAL-TRIO" evidence="1">
    <location>
        <begin position="74"/>
        <end position="156"/>
    </location>
</feature>
<dbReference type="Pfam" id="PF00650">
    <property type="entry name" value="CRAL_TRIO"/>
    <property type="match status" value="1"/>
</dbReference>
<evidence type="ECO:0000313" key="2">
    <source>
        <dbReference type="EMBL" id="CDS17337.1"/>
    </source>
</evidence>
<dbReference type="SUPFAM" id="SSF52087">
    <property type="entry name" value="CRAL/TRIO domain"/>
    <property type="match status" value="1"/>
</dbReference>
<evidence type="ECO:0000313" key="4">
    <source>
        <dbReference type="WBParaSite" id="EgrG_001008500"/>
    </source>
</evidence>
<dbReference type="WBParaSite" id="EgrG_001008500">
    <property type="protein sequence ID" value="EgrG_001008500"/>
    <property type="gene ID" value="EgrG_001008500"/>
</dbReference>
<reference evidence="2 3" key="1">
    <citation type="journal article" date="2013" name="Nature">
        <title>The genomes of four tapeworm species reveal adaptations to parasitism.</title>
        <authorList>
            <person name="Tsai I.J."/>
            <person name="Zarowiecki M."/>
            <person name="Holroyd N."/>
            <person name="Garciarrubio A."/>
            <person name="Sanchez-Flores A."/>
            <person name="Brooks K.L."/>
            <person name="Tracey A."/>
            <person name="Bobes R.J."/>
            <person name="Fragoso G."/>
            <person name="Sciutto E."/>
            <person name="Aslett M."/>
            <person name="Beasley H."/>
            <person name="Bennett H.M."/>
            <person name="Cai J."/>
            <person name="Camicia F."/>
            <person name="Clark R."/>
            <person name="Cucher M."/>
            <person name="De Silva N."/>
            <person name="Day T.A."/>
            <person name="Deplazes P."/>
            <person name="Estrada K."/>
            <person name="Fernandez C."/>
            <person name="Holland P.W."/>
            <person name="Hou J."/>
            <person name="Hu S."/>
            <person name="Huckvale T."/>
            <person name="Hung S.S."/>
            <person name="Kamenetzky L."/>
            <person name="Keane J.A."/>
            <person name="Kiss F."/>
            <person name="Koziol U."/>
            <person name="Lambert O."/>
            <person name="Liu K."/>
            <person name="Luo X."/>
            <person name="Luo Y."/>
            <person name="Macchiaroli N."/>
            <person name="Nichol S."/>
            <person name="Paps J."/>
            <person name="Parkinson J."/>
            <person name="Pouchkina-Stantcheva N."/>
            <person name="Riddiford N."/>
            <person name="Rosenzvit M."/>
            <person name="Salinas G."/>
            <person name="Wasmuth J.D."/>
            <person name="Zamanian M."/>
            <person name="Zheng Y."/>
            <person name="Cai X."/>
            <person name="Soberon X."/>
            <person name="Olson P.D."/>
            <person name="Laclette J.P."/>
            <person name="Brehm K."/>
            <person name="Berriman M."/>
            <person name="Garciarrubio A."/>
            <person name="Bobes R.J."/>
            <person name="Fragoso G."/>
            <person name="Sanchez-Flores A."/>
            <person name="Estrada K."/>
            <person name="Cevallos M.A."/>
            <person name="Morett E."/>
            <person name="Gonzalez V."/>
            <person name="Portillo T."/>
            <person name="Ochoa-Leyva A."/>
            <person name="Jose M.V."/>
            <person name="Sciutto E."/>
            <person name="Landa A."/>
            <person name="Jimenez L."/>
            <person name="Valdes V."/>
            <person name="Carrero J.C."/>
            <person name="Larralde C."/>
            <person name="Morales-Montor J."/>
            <person name="Limon-Lason J."/>
            <person name="Soberon X."/>
            <person name="Laclette J.P."/>
        </authorList>
    </citation>
    <scope>NUCLEOTIDE SEQUENCE [LARGE SCALE GENOMIC DNA]</scope>
</reference>
<proteinExistence type="predicted"/>
<evidence type="ECO:0000313" key="3">
    <source>
        <dbReference type="Proteomes" id="UP000492820"/>
    </source>
</evidence>